<dbReference type="InterPro" id="IPR001647">
    <property type="entry name" value="HTH_TetR"/>
</dbReference>
<organism evidence="6 7">
    <name type="scientific">Streptomyces glomeratus</name>
    <dbReference type="NCBI Taxonomy" id="284452"/>
    <lineage>
        <taxon>Bacteria</taxon>
        <taxon>Bacillati</taxon>
        <taxon>Actinomycetota</taxon>
        <taxon>Actinomycetes</taxon>
        <taxon>Kitasatosporales</taxon>
        <taxon>Streptomycetaceae</taxon>
        <taxon>Streptomyces</taxon>
    </lineage>
</organism>
<gene>
    <name evidence="6" type="ORF">GCM10010448_67180</name>
</gene>
<dbReference type="Proteomes" id="UP001501532">
    <property type="component" value="Unassembled WGS sequence"/>
</dbReference>
<comment type="caution">
    <text evidence="6">The sequence shown here is derived from an EMBL/GenBank/DDBJ whole genome shotgun (WGS) entry which is preliminary data.</text>
</comment>
<keyword evidence="7" id="KW-1185">Reference proteome</keyword>
<dbReference type="Pfam" id="PF00440">
    <property type="entry name" value="TetR_N"/>
    <property type="match status" value="1"/>
</dbReference>
<dbReference type="SUPFAM" id="SSF46689">
    <property type="entry name" value="Homeodomain-like"/>
    <property type="match status" value="1"/>
</dbReference>
<evidence type="ECO:0000313" key="6">
    <source>
        <dbReference type="EMBL" id="GAA3075443.1"/>
    </source>
</evidence>
<dbReference type="SUPFAM" id="SSF48498">
    <property type="entry name" value="Tetracyclin repressor-like, C-terminal domain"/>
    <property type="match status" value="1"/>
</dbReference>
<evidence type="ECO:0000256" key="4">
    <source>
        <dbReference type="PROSITE-ProRule" id="PRU00335"/>
    </source>
</evidence>
<dbReference type="PROSITE" id="PS50977">
    <property type="entry name" value="HTH_TETR_2"/>
    <property type="match status" value="1"/>
</dbReference>
<feature type="DNA-binding region" description="H-T-H motif" evidence="4">
    <location>
        <begin position="42"/>
        <end position="61"/>
    </location>
</feature>
<dbReference type="PANTHER" id="PTHR30055">
    <property type="entry name" value="HTH-TYPE TRANSCRIPTIONAL REGULATOR RUTR"/>
    <property type="match status" value="1"/>
</dbReference>
<reference evidence="7" key="1">
    <citation type="journal article" date="2019" name="Int. J. Syst. Evol. Microbiol.">
        <title>The Global Catalogue of Microorganisms (GCM) 10K type strain sequencing project: providing services to taxonomists for standard genome sequencing and annotation.</title>
        <authorList>
            <consortium name="The Broad Institute Genomics Platform"/>
            <consortium name="The Broad Institute Genome Sequencing Center for Infectious Disease"/>
            <person name="Wu L."/>
            <person name="Ma J."/>
        </authorList>
    </citation>
    <scope>NUCLEOTIDE SEQUENCE [LARGE SCALE GENOMIC DNA]</scope>
    <source>
        <strain evidence="7">JCM 9091</strain>
    </source>
</reference>
<name>A0ABP6M792_9ACTN</name>
<evidence type="ECO:0000256" key="3">
    <source>
        <dbReference type="ARBA" id="ARBA00023163"/>
    </source>
</evidence>
<dbReference type="InterPro" id="IPR036271">
    <property type="entry name" value="Tet_transcr_reg_TetR-rel_C_sf"/>
</dbReference>
<dbReference type="EMBL" id="BAAAUF010000087">
    <property type="protein sequence ID" value="GAA3075443.1"/>
    <property type="molecule type" value="Genomic_DNA"/>
</dbReference>
<evidence type="ECO:0000256" key="2">
    <source>
        <dbReference type="ARBA" id="ARBA00023125"/>
    </source>
</evidence>
<dbReference type="InterPro" id="IPR050109">
    <property type="entry name" value="HTH-type_TetR-like_transc_reg"/>
</dbReference>
<proteinExistence type="predicted"/>
<keyword evidence="2 4" id="KW-0238">DNA-binding</keyword>
<sequence length="186" mass="20175">MGRMVAESGPRRRTGGRSAVVLTSIRKAVEELITEGGSEAITIPMVAERAGVNHSSIYRRWGDARTMINDLATYRLDPERGLPDTGDLRADLTAWAQELIGHYSIPVNAALLRGGAAAAGERESDCLRDRRAEAAGFAARSGSTFSGDDVIDRVVAPIIYRAVFLPWTLTEADVHTYVDELCDRSA</sequence>
<accession>A0ABP6M792</accession>
<evidence type="ECO:0000256" key="1">
    <source>
        <dbReference type="ARBA" id="ARBA00023015"/>
    </source>
</evidence>
<protein>
    <submittedName>
        <fullName evidence="6">TetR/AcrR family transcriptional regulator</fullName>
    </submittedName>
</protein>
<keyword evidence="1" id="KW-0805">Transcription regulation</keyword>
<dbReference type="InterPro" id="IPR009057">
    <property type="entry name" value="Homeodomain-like_sf"/>
</dbReference>
<evidence type="ECO:0000259" key="5">
    <source>
        <dbReference type="PROSITE" id="PS50977"/>
    </source>
</evidence>
<dbReference type="InterPro" id="IPR011075">
    <property type="entry name" value="TetR_C"/>
</dbReference>
<keyword evidence="3" id="KW-0804">Transcription</keyword>
<feature type="domain" description="HTH tetR-type" evidence="5">
    <location>
        <begin position="19"/>
        <end position="79"/>
    </location>
</feature>
<dbReference type="Gene3D" id="1.10.357.10">
    <property type="entry name" value="Tetracycline Repressor, domain 2"/>
    <property type="match status" value="1"/>
</dbReference>
<dbReference type="PANTHER" id="PTHR30055:SF148">
    <property type="entry name" value="TETR-FAMILY TRANSCRIPTIONAL REGULATOR"/>
    <property type="match status" value="1"/>
</dbReference>
<dbReference type="Gene3D" id="1.10.10.60">
    <property type="entry name" value="Homeodomain-like"/>
    <property type="match status" value="1"/>
</dbReference>
<evidence type="ECO:0000313" key="7">
    <source>
        <dbReference type="Proteomes" id="UP001501532"/>
    </source>
</evidence>
<dbReference type="Pfam" id="PF16859">
    <property type="entry name" value="TetR_C_11"/>
    <property type="match status" value="1"/>
</dbReference>